<reference evidence="2 3" key="1">
    <citation type="submission" date="2020-01" db="EMBL/GenBank/DDBJ databases">
        <authorList>
            <person name="Kim M."/>
        </authorList>
    </citation>
    <scope>NUCLEOTIDE SEQUENCE [LARGE SCALE GENOMIC DNA]</scope>
    <source>
        <strain evidence="2 3">BT10</strain>
    </source>
</reference>
<accession>A0A6P1NZB6</accession>
<organism evidence="2 3">
    <name type="scientific">Nibribacter ruber</name>
    <dbReference type="NCBI Taxonomy" id="2698458"/>
    <lineage>
        <taxon>Bacteria</taxon>
        <taxon>Pseudomonadati</taxon>
        <taxon>Bacteroidota</taxon>
        <taxon>Cytophagia</taxon>
        <taxon>Cytophagales</taxon>
        <taxon>Hymenobacteraceae</taxon>
        <taxon>Nibribacter</taxon>
    </lineage>
</organism>
<dbReference type="EMBL" id="CP047897">
    <property type="protein sequence ID" value="QHL87231.1"/>
    <property type="molecule type" value="Genomic_DNA"/>
</dbReference>
<dbReference type="RefSeq" id="WP_160690445.1">
    <property type="nucleotide sequence ID" value="NZ_CP047897.1"/>
</dbReference>
<evidence type="ECO:0000256" key="1">
    <source>
        <dbReference type="SAM" id="SignalP"/>
    </source>
</evidence>
<keyword evidence="1" id="KW-0732">Signal</keyword>
<protein>
    <submittedName>
        <fullName evidence="2">Uncharacterized protein</fullName>
    </submittedName>
</protein>
<dbReference type="Proteomes" id="UP000464214">
    <property type="component" value="Chromosome"/>
</dbReference>
<proteinExistence type="predicted"/>
<dbReference type="AlphaFoldDB" id="A0A6P1NZB6"/>
<sequence>MRRLALAFLFLVALTTASFQAAQDPGAIDFYPKVQAFDLSSVLAADSISIEDEQRKIEKQEPFGFIGDDYQRFFIHFTSVIKNPDNAYQYLVYGKSRVKDTVCDFQGTITVKSARLLKESDHPTFKQGMVVGEYKFYENGRLPATGFLQGKVTTDFYLDEKQKIHYDDLMFSADGFKNNQFQGTWTSYKTGITKKCNWGDYRIPSSGDLDIGAGEFSVNGKYIKNGWQNYMKAFIGNPDLPETKKAKATEEAKWWK</sequence>
<dbReference type="KEGG" id="nib:GU926_07215"/>
<name>A0A6P1NZB6_9BACT</name>
<evidence type="ECO:0000313" key="2">
    <source>
        <dbReference type="EMBL" id="QHL87231.1"/>
    </source>
</evidence>
<keyword evidence="3" id="KW-1185">Reference proteome</keyword>
<feature type="signal peptide" evidence="1">
    <location>
        <begin position="1"/>
        <end position="21"/>
    </location>
</feature>
<feature type="chain" id="PRO_5026654430" evidence="1">
    <location>
        <begin position="22"/>
        <end position="256"/>
    </location>
</feature>
<evidence type="ECO:0000313" key="3">
    <source>
        <dbReference type="Proteomes" id="UP000464214"/>
    </source>
</evidence>
<gene>
    <name evidence="2" type="ORF">GU926_07215</name>
</gene>